<keyword evidence="2" id="KW-1185">Reference proteome</keyword>
<dbReference type="EMBL" id="JAODUO010000306">
    <property type="protein sequence ID" value="KAK2183561.1"/>
    <property type="molecule type" value="Genomic_DNA"/>
</dbReference>
<dbReference type="Proteomes" id="UP001209878">
    <property type="component" value="Unassembled WGS sequence"/>
</dbReference>
<evidence type="ECO:0000313" key="2">
    <source>
        <dbReference type="Proteomes" id="UP001209878"/>
    </source>
</evidence>
<reference evidence="1" key="1">
    <citation type="journal article" date="2023" name="Mol. Biol. Evol.">
        <title>Third-Generation Sequencing Reveals the Adaptive Role of the Epigenome in Three Deep-Sea Polychaetes.</title>
        <authorList>
            <person name="Perez M."/>
            <person name="Aroh O."/>
            <person name="Sun Y."/>
            <person name="Lan Y."/>
            <person name="Juniper S.K."/>
            <person name="Young C.R."/>
            <person name="Angers B."/>
            <person name="Qian P.Y."/>
        </authorList>
    </citation>
    <scope>NUCLEOTIDE SEQUENCE</scope>
    <source>
        <strain evidence="1">R07B-5</strain>
    </source>
</reference>
<dbReference type="AlphaFoldDB" id="A0AAD9L6A7"/>
<evidence type="ECO:0000313" key="1">
    <source>
        <dbReference type="EMBL" id="KAK2183561.1"/>
    </source>
</evidence>
<proteinExistence type="predicted"/>
<gene>
    <name evidence="1" type="ORF">NP493_306g01000</name>
</gene>
<accession>A0AAD9L6A7</accession>
<protein>
    <submittedName>
        <fullName evidence="1">Uncharacterized protein</fullName>
    </submittedName>
</protein>
<sequence>MSPPVWIRTCFFKLPLSENCAPQVSHLYGLSPVWIRTCSFK</sequence>
<comment type="caution">
    <text evidence="1">The sequence shown here is derived from an EMBL/GenBank/DDBJ whole genome shotgun (WGS) entry which is preliminary data.</text>
</comment>
<name>A0AAD9L6A7_RIDPI</name>
<organism evidence="1 2">
    <name type="scientific">Ridgeia piscesae</name>
    <name type="common">Tubeworm</name>
    <dbReference type="NCBI Taxonomy" id="27915"/>
    <lineage>
        <taxon>Eukaryota</taxon>
        <taxon>Metazoa</taxon>
        <taxon>Spiralia</taxon>
        <taxon>Lophotrochozoa</taxon>
        <taxon>Annelida</taxon>
        <taxon>Polychaeta</taxon>
        <taxon>Sedentaria</taxon>
        <taxon>Canalipalpata</taxon>
        <taxon>Sabellida</taxon>
        <taxon>Siboglinidae</taxon>
        <taxon>Ridgeia</taxon>
    </lineage>
</organism>